<feature type="transmembrane region" description="Helical" evidence="4">
    <location>
        <begin position="321"/>
        <end position="347"/>
    </location>
</feature>
<keyword evidence="3" id="KW-0804">Transcription</keyword>
<keyword evidence="1" id="KW-0805">Transcription regulation</keyword>
<organism evidence="6 7">
    <name type="scientific">Adlercreutzia equolifaciens subsp. celatus DSM 18785</name>
    <dbReference type="NCBI Taxonomy" id="1121021"/>
    <lineage>
        <taxon>Bacteria</taxon>
        <taxon>Bacillati</taxon>
        <taxon>Actinomycetota</taxon>
        <taxon>Coriobacteriia</taxon>
        <taxon>Eggerthellales</taxon>
        <taxon>Eggerthellaceae</taxon>
        <taxon>Adlercreutzia</taxon>
    </lineage>
</organism>
<evidence type="ECO:0000256" key="2">
    <source>
        <dbReference type="ARBA" id="ARBA00023125"/>
    </source>
</evidence>
<accession>A0A3N0AUV5</accession>
<keyword evidence="2" id="KW-0238">DNA-binding</keyword>
<keyword evidence="7" id="KW-1185">Reference proteome</keyword>
<dbReference type="InterPro" id="IPR016032">
    <property type="entry name" value="Sig_transdc_resp-reg_C-effctor"/>
</dbReference>
<feature type="transmembrane region" description="Helical" evidence="4">
    <location>
        <begin position="188"/>
        <end position="209"/>
    </location>
</feature>
<dbReference type="GO" id="GO:0006355">
    <property type="term" value="P:regulation of DNA-templated transcription"/>
    <property type="evidence" value="ECO:0007669"/>
    <property type="project" value="InterPro"/>
</dbReference>
<dbReference type="SMART" id="SM00421">
    <property type="entry name" value="HTH_LUXR"/>
    <property type="match status" value="1"/>
</dbReference>
<dbReference type="RefSeq" id="WP_117283877.1">
    <property type="nucleotide sequence ID" value="NZ_JAMTCE010000008.1"/>
</dbReference>
<dbReference type="InterPro" id="IPR000792">
    <property type="entry name" value="Tscrpt_reg_LuxR_C"/>
</dbReference>
<feature type="transmembrane region" description="Helical" evidence="4">
    <location>
        <begin position="25"/>
        <end position="46"/>
    </location>
</feature>
<dbReference type="Gene3D" id="1.10.10.10">
    <property type="entry name" value="Winged helix-like DNA-binding domain superfamily/Winged helix DNA-binding domain"/>
    <property type="match status" value="1"/>
</dbReference>
<dbReference type="GO" id="GO:0003677">
    <property type="term" value="F:DNA binding"/>
    <property type="evidence" value="ECO:0007669"/>
    <property type="project" value="UniProtKB-KW"/>
</dbReference>
<feature type="transmembrane region" description="Helical" evidence="4">
    <location>
        <begin position="240"/>
        <end position="259"/>
    </location>
</feature>
<feature type="transmembrane region" description="Helical" evidence="4">
    <location>
        <begin position="384"/>
        <end position="407"/>
    </location>
</feature>
<dbReference type="Proteomes" id="UP000278327">
    <property type="component" value="Unassembled WGS sequence"/>
</dbReference>
<dbReference type="PROSITE" id="PS50043">
    <property type="entry name" value="HTH_LUXR_2"/>
    <property type="match status" value="1"/>
</dbReference>
<evidence type="ECO:0000256" key="3">
    <source>
        <dbReference type="ARBA" id="ARBA00023163"/>
    </source>
</evidence>
<gene>
    <name evidence="6" type="ORF">DMP10_05410</name>
</gene>
<keyword evidence="4" id="KW-0812">Transmembrane</keyword>
<name>A0A3N0AUV5_9ACTN</name>
<evidence type="ECO:0000256" key="4">
    <source>
        <dbReference type="SAM" id="Phobius"/>
    </source>
</evidence>
<dbReference type="PANTHER" id="PTHR44688:SF16">
    <property type="entry name" value="DNA-BINDING TRANSCRIPTIONAL ACTIVATOR DEVR_DOSR"/>
    <property type="match status" value="1"/>
</dbReference>
<feature type="transmembrane region" description="Helical" evidence="4">
    <location>
        <begin position="71"/>
        <end position="92"/>
    </location>
</feature>
<dbReference type="Pfam" id="PF00196">
    <property type="entry name" value="GerE"/>
    <property type="match status" value="1"/>
</dbReference>
<feature type="transmembrane region" description="Helical" evidence="4">
    <location>
        <begin position="104"/>
        <end position="125"/>
    </location>
</feature>
<sequence>MKERFETWLAPQNDERREVAPLRQLGWAFLLAWVFCVFYTNAAGVLSGDEIPGGGGAAAGAPSGPSSMGAALFYAVLPLAASVATLAAIVLAEPRIGSPTSHRPLFAVAPALTTASTPFMFVSVADPGLNALLFGIGAVATGIGSALLWAMWGEYYAVIPRDRSEWLAPVSAVSAAVIVLLVSSMDGWVPVAVAAALPLLSGLCFHLAWTPEAARIEEALATAHRFATERRSPLAGLGRTGFGILVVFSIVSIAGMMSAERVEGIPLQAILLFSALMMAVVAAMAISGPRRISLFFLYRWICPTLVIGFAAVILFGQAGALVAVAASLGGRFTFCLIAQIYFANYAAAGRATPAQASSLGWLFVHAGDLLGLVLWIVFKPLMLAQPAGLTAVSVGCIVVLVTVTMAVMGETSTFLRIPEHRAATPAKESIGAKPSGATIAGMKTRTSCAPEGTSAEITASGVDSPIEAPTAQEATSESGAPQLDVRQAATSPIDADAAPGEAHGAARIDEIAREAGLTPREAEVFALLAQGRSIPYIRDELIISRETAATHAKHIYAKLGVHSRQELIDLVRR</sequence>
<feature type="transmembrane region" description="Helical" evidence="4">
    <location>
        <begin position="297"/>
        <end position="315"/>
    </location>
</feature>
<dbReference type="CDD" id="cd06170">
    <property type="entry name" value="LuxR_C_like"/>
    <property type="match status" value="1"/>
</dbReference>
<feature type="domain" description="HTH luxR-type" evidence="5">
    <location>
        <begin position="510"/>
        <end position="573"/>
    </location>
</feature>
<feature type="transmembrane region" description="Helical" evidence="4">
    <location>
        <begin position="131"/>
        <end position="152"/>
    </location>
</feature>
<feature type="transmembrane region" description="Helical" evidence="4">
    <location>
        <begin position="164"/>
        <end position="182"/>
    </location>
</feature>
<evidence type="ECO:0000259" key="5">
    <source>
        <dbReference type="PROSITE" id="PS50043"/>
    </source>
</evidence>
<feature type="transmembrane region" description="Helical" evidence="4">
    <location>
        <begin position="359"/>
        <end position="378"/>
    </location>
</feature>
<evidence type="ECO:0000256" key="1">
    <source>
        <dbReference type="ARBA" id="ARBA00023015"/>
    </source>
</evidence>
<protein>
    <submittedName>
        <fullName evidence="6">LuxR family transcriptional regulator</fullName>
    </submittedName>
</protein>
<comment type="caution">
    <text evidence="6">The sequence shown here is derived from an EMBL/GenBank/DDBJ whole genome shotgun (WGS) entry which is preliminary data.</text>
</comment>
<keyword evidence="4" id="KW-0472">Membrane</keyword>
<feature type="transmembrane region" description="Helical" evidence="4">
    <location>
        <begin position="265"/>
        <end position="285"/>
    </location>
</feature>
<proteinExistence type="predicted"/>
<reference evidence="6 7" key="1">
    <citation type="journal article" date="2019" name="Microbiol. Resour. Announc.">
        <title>Draft Genome Sequences of Type Strains of Gordonibacter faecihominis, Paraeggerthella hongkongensis, Parvibacter caecicola,Slackia equolifaciens, Slackia faecicanis, and Slackia isoflavoniconvertens.</title>
        <authorList>
            <person name="Danylec N."/>
            <person name="Stoll D.A."/>
            <person name="Dotsch A."/>
            <person name="Huch M."/>
        </authorList>
    </citation>
    <scope>NUCLEOTIDE SEQUENCE [LARGE SCALE GENOMIC DNA]</scope>
    <source>
        <strain evidence="6 7">DSM 18785</strain>
    </source>
</reference>
<dbReference type="AlphaFoldDB" id="A0A3N0AUV5"/>
<keyword evidence="4" id="KW-1133">Transmembrane helix</keyword>
<evidence type="ECO:0000313" key="6">
    <source>
        <dbReference type="EMBL" id="RNL38354.1"/>
    </source>
</evidence>
<dbReference type="SUPFAM" id="SSF46894">
    <property type="entry name" value="C-terminal effector domain of the bipartite response regulators"/>
    <property type="match status" value="1"/>
</dbReference>
<dbReference type="PANTHER" id="PTHR44688">
    <property type="entry name" value="DNA-BINDING TRANSCRIPTIONAL ACTIVATOR DEVR_DOSR"/>
    <property type="match status" value="1"/>
</dbReference>
<evidence type="ECO:0000313" key="7">
    <source>
        <dbReference type="Proteomes" id="UP000278327"/>
    </source>
</evidence>
<dbReference type="PRINTS" id="PR00038">
    <property type="entry name" value="HTHLUXR"/>
</dbReference>
<dbReference type="EMBL" id="QICA01000007">
    <property type="protein sequence ID" value="RNL38354.1"/>
    <property type="molecule type" value="Genomic_DNA"/>
</dbReference>
<dbReference type="InterPro" id="IPR036388">
    <property type="entry name" value="WH-like_DNA-bd_sf"/>
</dbReference>